<dbReference type="RefSeq" id="WP_093309741.1">
    <property type="nucleotide sequence ID" value="NZ_FNPV01000001.1"/>
</dbReference>
<dbReference type="Gene3D" id="3.40.640.10">
    <property type="entry name" value="Type I PLP-dependent aspartate aminotransferase-like (Major domain)"/>
    <property type="match status" value="1"/>
</dbReference>
<gene>
    <name evidence="4" type="ORF">SAMN05192546_10165</name>
</gene>
<dbReference type="GO" id="GO:0003824">
    <property type="term" value="F:catalytic activity"/>
    <property type="evidence" value="ECO:0007669"/>
    <property type="project" value="UniProtKB-ARBA"/>
</dbReference>
<evidence type="ECO:0000256" key="2">
    <source>
        <dbReference type="ARBA" id="ARBA00022898"/>
    </source>
</evidence>
<dbReference type="GO" id="GO:0030170">
    <property type="term" value="F:pyridoxal phosphate binding"/>
    <property type="evidence" value="ECO:0007669"/>
    <property type="project" value="InterPro"/>
</dbReference>
<dbReference type="AlphaFoldDB" id="A0A1H3I982"/>
<dbReference type="InterPro" id="IPR015422">
    <property type="entry name" value="PyrdxlP-dep_Trfase_small"/>
</dbReference>
<dbReference type="InterPro" id="IPR015421">
    <property type="entry name" value="PyrdxlP-dep_Trfase_major"/>
</dbReference>
<dbReference type="InterPro" id="IPR015424">
    <property type="entry name" value="PyrdxlP-dep_Trfase"/>
</dbReference>
<dbReference type="InterPro" id="IPR004839">
    <property type="entry name" value="Aminotransferase_I/II_large"/>
</dbReference>
<dbReference type="Gene3D" id="3.90.1150.10">
    <property type="entry name" value="Aspartate Aminotransferase, domain 1"/>
    <property type="match status" value="1"/>
</dbReference>
<dbReference type="Pfam" id="PF00155">
    <property type="entry name" value="Aminotran_1_2"/>
    <property type="match status" value="1"/>
</dbReference>
<dbReference type="PANTHER" id="PTHR42885">
    <property type="entry name" value="HISTIDINOL-PHOSPHATE AMINOTRANSFERASE-RELATED"/>
    <property type="match status" value="1"/>
</dbReference>
<dbReference type="PANTHER" id="PTHR42885:SF1">
    <property type="entry name" value="THREONINE-PHOSPHATE DECARBOXYLASE"/>
    <property type="match status" value="1"/>
</dbReference>
<evidence type="ECO:0000313" key="5">
    <source>
        <dbReference type="Proteomes" id="UP000199230"/>
    </source>
</evidence>
<dbReference type="Proteomes" id="UP000199230">
    <property type="component" value="Unassembled WGS sequence"/>
</dbReference>
<dbReference type="SUPFAM" id="SSF53383">
    <property type="entry name" value="PLP-dependent transferases"/>
    <property type="match status" value="1"/>
</dbReference>
<evidence type="ECO:0000256" key="1">
    <source>
        <dbReference type="ARBA" id="ARBA00001933"/>
    </source>
</evidence>
<reference evidence="4 5" key="1">
    <citation type="submission" date="2016-10" db="EMBL/GenBank/DDBJ databases">
        <authorList>
            <person name="de Groot N.N."/>
        </authorList>
    </citation>
    <scope>NUCLEOTIDE SEQUENCE [LARGE SCALE GENOMIC DNA]</scope>
    <source>
        <strain evidence="4 5">APO</strain>
    </source>
</reference>
<dbReference type="STRING" id="159292.SAMN05192546_10165"/>
<protein>
    <submittedName>
        <fullName evidence="4">L-threonine O-3-phosphate decarboxylase</fullName>
    </submittedName>
</protein>
<name>A0A1H3I982_9FIRM</name>
<keyword evidence="5" id="KW-1185">Reference proteome</keyword>
<dbReference type="OrthoDB" id="9813612at2"/>
<feature type="domain" description="Aminotransferase class I/classII large" evidence="3">
    <location>
        <begin position="21"/>
        <end position="357"/>
    </location>
</feature>
<sequence length="370" mass="42470">MEHGGNVLKIGKEIGIDPHEILDFSANISPFKIPDGLIQLITQAQKDISIYPDPKYYELRKALAHYASTEIERIVPGNGAAQIIHDAIRLINPVKTMLPVPTFSEYEAALEVVGSSVVYFKMEMTNHFKLNVGKLINQIDETFDLLVLCNPNNPTGNLITRKEMNEILEKCQKVGCKVIVDEAFIEFVTASDRLTMASEIHKWNHLIIIRAFTKIFAIPGIRLGYGIYGCLELSENHRKHAVPWSVNVFAESLRYYINSVEASVYIKKVSETIKLEKEIMEEAIKKMEAFTVFPSHTNYLLIRLSDNEKYNVERLYHWLLKRQILIRKCNNFNGMPSRFFRVAVKKKEENRQLIDSLLSVNNIILNNKQC</sequence>
<dbReference type="CDD" id="cd00609">
    <property type="entry name" value="AAT_like"/>
    <property type="match status" value="1"/>
</dbReference>
<organism evidence="4 5">
    <name type="scientific">Tindallia californiensis</name>
    <dbReference type="NCBI Taxonomy" id="159292"/>
    <lineage>
        <taxon>Bacteria</taxon>
        <taxon>Bacillati</taxon>
        <taxon>Bacillota</taxon>
        <taxon>Clostridia</taxon>
        <taxon>Peptostreptococcales</taxon>
        <taxon>Tindalliaceae</taxon>
        <taxon>Tindallia</taxon>
    </lineage>
</organism>
<evidence type="ECO:0000313" key="4">
    <source>
        <dbReference type="EMBL" id="SDY24240.1"/>
    </source>
</evidence>
<evidence type="ECO:0000259" key="3">
    <source>
        <dbReference type="Pfam" id="PF00155"/>
    </source>
</evidence>
<accession>A0A1H3I982</accession>
<keyword evidence="2" id="KW-0663">Pyridoxal phosphate</keyword>
<proteinExistence type="predicted"/>
<dbReference type="EMBL" id="FNPV01000001">
    <property type="protein sequence ID" value="SDY24240.1"/>
    <property type="molecule type" value="Genomic_DNA"/>
</dbReference>
<comment type="cofactor">
    <cofactor evidence="1">
        <name>pyridoxal 5'-phosphate</name>
        <dbReference type="ChEBI" id="CHEBI:597326"/>
    </cofactor>
</comment>